<accession>A0A815NZN1</accession>
<name>A0A815NZN1_9BILA</name>
<dbReference type="InterPro" id="IPR056072">
    <property type="entry name" value="SNTX_MACPF/CDC-like_dom"/>
</dbReference>
<sequence>MHRSFGEGSASVGITKQAVGRHSIIGSLYDIRNERFEGGNLFNQQVPPSLVVTTDCACTDYFVDDNRSQNDTFKKLNIEASMKLSLMAGLVQAEGSAKYLNQTKTDSRTVRVTFMFNAKTKQEDLQISMAELHNYFSPDALENQHATHCVIGITYGAHVAATFEQTLTTIKQAEELQGRLSAQLKKVTMNVSGDARKRMINDFLAKIEPWEAWLPSEWTTIIHDKTAELAGQELQTQRQLATLLEQIRCGEADEKEMIFALCNTNDSVTIDCNEMAKFLKAVAELNEGHEMDTSNASSYTPNDPESIAREVMKRCGKGDDDQITEKEFID</sequence>
<organism evidence="2 3">
    <name type="scientific">Rotaria sordida</name>
    <dbReference type="NCBI Taxonomy" id="392033"/>
    <lineage>
        <taxon>Eukaryota</taxon>
        <taxon>Metazoa</taxon>
        <taxon>Spiralia</taxon>
        <taxon>Gnathifera</taxon>
        <taxon>Rotifera</taxon>
        <taxon>Eurotatoria</taxon>
        <taxon>Bdelloidea</taxon>
        <taxon>Philodinida</taxon>
        <taxon>Philodinidae</taxon>
        <taxon>Rotaria</taxon>
    </lineage>
</organism>
<dbReference type="OrthoDB" id="10015728at2759"/>
<dbReference type="Proteomes" id="UP000663882">
    <property type="component" value="Unassembled WGS sequence"/>
</dbReference>
<comment type="caution">
    <text evidence="2">The sequence shown here is derived from an EMBL/GenBank/DDBJ whole genome shotgun (WGS) entry which is preliminary data.</text>
</comment>
<proteinExistence type="predicted"/>
<dbReference type="Gene3D" id="1.10.238.10">
    <property type="entry name" value="EF-hand"/>
    <property type="match status" value="1"/>
</dbReference>
<dbReference type="SUPFAM" id="SSF47473">
    <property type="entry name" value="EF-hand"/>
    <property type="match status" value="1"/>
</dbReference>
<evidence type="ECO:0000259" key="1">
    <source>
        <dbReference type="Pfam" id="PF24674"/>
    </source>
</evidence>
<dbReference type="AlphaFoldDB" id="A0A815NZN1"/>
<protein>
    <recommendedName>
        <fullName evidence="1">SNTX MACPF/CDC-like domain-containing protein</fullName>
    </recommendedName>
</protein>
<dbReference type="Pfam" id="PF24674">
    <property type="entry name" value="MACPF_SNTX"/>
    <property type="match status" value="1"/>
</dbReference>
<dbReference type="EMBL" id="CAJNOO010006228">
    <property type="protein sequence ID" value="CAF1442254.1"/>
    <property type="molecule type" value="Genomic_DNA"/>
</dbReference>
<dbReference type="InterPro" id="IPR052090">
    <property type="entry name" value="Cytolytic_pore-forming_toxin"/>
</dbReference>
<evidence type="ECO:0000313" key="2">
    <source>
        <dbReference type="EMBL" id="CAF1442254.1"/>
    </source>
</evidence>
<reference evidence="2" key="1">
    <citation type="submission" date="2021-02" db="EMBL/GenBank/DDBJ databases">
        <authorList>
            <person name="Nowell W R."/>
        </authorList>
    </citation>
    <scope>NUCLEOTIDE SEQUENCE</scope>
</reference>
<dbReference type="PANTHER" id="PTHR31594">
    <property type="entry name" value="AIG1-TYPE G DOMAIN-CONTAINING PROTEIN"/>
    <property type="match status" value="1"/>
</dbReference>
<gene>
    <name evidence="2" type="ORF">RFH988_LOCUS36392</name>
</gene>
<feature type="domain" description="SNTX MACPF/CDC-like" evidence="1">
    <location>
        <begin position="15"/>
        <end position="174"/>
    </location>
</feature>
<dbReference type="InterPro" id="IPR011992">
    <property type="entry name" value="EF-hand-dom_pair"/>
</dbReference>
<evidence type="ECO:0000313" key="3">
    <source>
        <dbReference type="Proteomes" id="UP000663882"/>
    </source>
</evidence>
<feature type="non-terminal residue" evidence="2">
    <location>
        <position position="1"/>
    </location>
</feature>
<dbReference type="PANTHER" id="PTHR31594:SF14">
    <property type="entry name" value="FIBRONECTIN TYPE-III DOMAIN-CONTAINING PROTEIN"/>
    <property type="match status" value="1"/>
</dbReference>